<dbReference type="PROSITE" id="PS50067">
    <property type="entry name" value="KINESIN_MOTOR_2"/>
    <property type="match status" value="1"/>
</dbReference>
<feature type="region of interest" description="Disordered" evidence="11">
    <location>
        <begin position="1145"/>
        <end position="1271"/>
    </location>
</feature>
<evidence type="ECO:0000256" key="8">
    <source>
        <dbReference type="ARBA" id="ARBA00034704"/>
    </source>
</evidence>
<protein>
    <recommendedName>
        <fullName evidence="12">Kinesin motor domain-containing protein</fullName>
    </recommendedName>
</protein>
<dbReference type="GO" id="GO:0005524">
    <property type="term" value="F:ATP binding"/>
    <property type="evidence" value="ECO:0007669"/>
    <property type="project" value="UniProtKB-UniRule"/>
</dbReference>
<keyword evidence="3" id="KW-0493">Microtubule</keyword>
<dbReference type="InterPro" id="IPR001752">
    <property type="entry name" value="Kinesin_motor_dom"/>
</dbReference>
<evidence type="ECO:0000256" key="1">
    <source>
        <dbReference type="ARBA" id="ARBA00004245"/>
    </source>
</evidence>
<dbReference type="Pfam" id="PF00225">
    <property type="entry name" value="Kinesin"/>
    <property type="match status" value="1"/>
</dbReference>
<dbReference type="GO" id="GO:0090307">
    <property type="term" value="P:mitotic spindle assembly"/>
    <property type="evidence" value="ECO:0007669"/>
    <property type="project" value="TreeGrafter"/>
</dbReference>
<keyword evidence="10" id="KW-0175">Coiled coil</keyword>
<organism evidence="13">
    <name type="scientific">Ditylum brightwellii</name>
    <dbReference type="NCBI Taxonomy" id="49249"/>
    <lineage>
        <taxon>Eukaryota</taxon>
        <taxon>Sar</taxon>
        <taxon>Stramenopiles</taxon>
        <taxon>Ochrophyta</taxon>
        <taxon>Bacillariophyta</taxon>
        <taxon>Mediophyceae</taxon>
        <taxon>Lithodesmiophycidae</taxon>
        <taxon>Lithodesmiales</taxon>
        <taxon>Lithodesmiaceae</taxon>
        <taxon>Ditylum</taxon>
    </lineage>
</organism>
<dbReference type="EMBL" id="HBGN01014794">
    <property type="protein sequence ID" value="CAD9327014.1"/>
    <property type="molecule type" value="Transcribed_RNA"/>
</dbReference>
<dbReference type="SMART" id="SM00129">
    <property type="entry name" value="KISc"/>
    <property type="match status" value="1"/>
</dbReference>
<keyword evidence="4 9" id="KW-0547">Nucleotide-binding</keyword>
<dbReference type="PROSITE" id="PS00411">
    <property type="entry name" value="KINESIN_MOTOR_1"/>
    <property type="match status" value="1"/>
</dbReference>
<evidence type="ECO:0000256" key="6">
    <source>
        <dbReference type="ARBA" id="ARBA00023175"/>
    </source>
</evidence>
<feature type="binding site" evidence="9">
    <location>
        <begin position="95"/>
        <end position="102"/>
    </location>
    <ligand>
        <name>ATP</name>
        <dbReference type="ChEBI" id="CHEBI:30616"/>
    </ligand>
</feature>
<dbReference type="GO" id="GO:0007018">
    <property type="term" value="P:microtubule-based movement"/>
    <property type="evidence" value="ECO:0007669"/>
    <property type="project" value="InterPro"/>
</dbReference>
<dbReference type="SUPFAM" id="SSF52540">
    <property type="entry name" value="P-loop containing nucleoside triphosphate hydrolases"/>
    <property type="match status" value="1"/>
</dbReference>
<dbReference type="InterPro" id="IPR019821">
    <property type="entry name" value="Kinesin_motor_CS"/>
</dbReference>
<accession>A0A7S1Z2U3</accession>
<gene>
    <name evidence="13" type="ORF">DBRI1063_LOCUS9458</name>
</gene>
<dbReference type="GO" id="GO:0005876">
    <property type="term" value="C:spindle microtubule"/>
    <property type="evidence" value="ECO:0007669"/>
    <property type="project" value="TreeGrafter"/>
</dbReference>
<evidence type="ECO:0000313" key="13">
    <source>
        <dbReference type="EMBL" id="CAD9327014.1"/>
    </source>
</evidence>
<evidence type="ECO:0000256" key="5">
    <source>
        <dbReference type="ARBA" id="ARBA00022840"/>
    </source>
</evidence>
<evidence type="ECO:0000256" key="4">
    <source>
        <dbReference type="ARBA" id="ARBA00022741"/>
    </source>
</evidence>
<dbReference type="PANTHER" id="PTHR47970:SF12">
    <property type="entry name" value="KINESIN FAMILY MEMBER 11"/>
    <property type="match status" value="1"/>
</dbReference>
<keyword evidence="5 9" id="KW-0067">ATP-binding</keyword>
<evidence type="ECO:0000259" key="12">
    <source>
        <dbReference type="PROSITE" id="PS50067"/>
    </source>
</evidence>
<comment type="similarity">
    <text evidence="8">Belongs to the TRAFAC class myosin-kinesin ATPase superfamily. Kinesin family. KIN-5/BimC subfamily.</text>
</comment>
<keyword evidence="2" id="KW-0963">Cytoplasm</keyword>
<dbReference type="GO" id="GO:0008017">
    <property type="term" value="F:microtubule binding"/>
    <property type="evidence" value="ECO:0007669"/>
    <property type="project" value="InterPro"/>
</dbReference>
<evidence type="ECO:0000256" key="11">
    <source>
        <dbReference type="SAM" id="MobiDB-lite"/>
    </source>
</evidence>
<dbReference type="InterPro" id="IPR027417">
    <property type="entry name" value="P-loop_NTPase"/>
</dbReference>
<feature type="coiled-coil region" evidence="10">
    <location>
        <begin position="423"/>
        <end position="475"/>
    </location>
</feature>
<sequence>MKSQSSSSSVQVVVRLRPMNENEKKHGTLPVVTASTQDKSVTVIKGQGSKQMKTCFTFDNVFTAFSTQEEVFEETLKPVISDVMKGFESTVFAYGQTGTGKTHTMEGSLSTPEMYGVIPRSAQAIFESLKQPQYGEHTVTCSYLEIYNEELCDLLADEVKASEKKTTKLEIMDGKNGTFCRGLVEIKVKTAEDVLALMSKAQMERKIGETKMNKQSSRSHCIFSMRVKAKSTLADGSGTMDFNGKLHMVDLAGSECAKTASLDKASGAEAARERERMNINRSLLTLGRVISMLKDRSEKKKSGVRIPYRDSKLTRILQESLGGRCKTVVVATLSPSITAIDESISTLNYAQSASGIVNKPVATSYMNLTPCRSVPAASASGESNGTDNANSVEHWHEMECRLQYMQAQVEEAQAALARKHMQQQELVDRVEKAETEKLEFEQKYFDATKQMNGLKESLAEEVKKKEKVITQLQETEFVLKKTTAVLHVTQKTEVCLTNEATKLLSTLKESVADGETLHALVVSQREVQSGYKSAGKEFNVASLKILTETKNMLADLSSKTDKYHDFIKRSAGEVHDQERMFIDEMSTLMKEIRHDVMSLADTIKHQVVNEGGLMPAYNDFSTFAMRELNEASSVITQGEHELLSTCKSSRQKLKETSDKLDNLSAAHKLKSTESLSTLASSIASSKEKIQAMIESLTKALFVANDARTQARVEHKVLLEKWKLSSLDVSKCVEEKSKHQSGKISETLKFFAAEMRNHDQMESTLQHQNAYINENGQVHIDHVTEQGTILSRQRESLALAREHNQRMHESFMQTVMDGVQKIMANQMELLKAEQSEQFTTLENSTESLNKVNSAMGQSAKEILAEVKSTNSKLNVHVQNVRKNDTHVANIMENTKDTLDQITASSMDHEKSISTYANKLSNGLCSMDKLDSQTEEIIDHVKSDGVLCIDHLEDVVLDQNKGSIENLTQAGVKLSVNGANAVTNFLSDLETIEQPRKTVLCGFDHKVKQTISRISSCEHNMKEISDKHSAAVDELCDVVQTKERIFESDVGTRRRKQVEKDMDRITEATLDNSKATASIISTATSRSGDLRDQVKVFTNNTLKIEEAVADAPIKPSHPFNIHLTKTPSENVILQSVDFDSSDEMSIGNGSVCNTKNSSPHNDENCDTLNSRQRNSESSQGSTGSLNVPSSPSLTSALQERSLNRDVVMSSGKGNKSCTERNTRPLKNSAVKKSGVRRSASTPPTYSRKKARTAPSPLRHMSAKAPRMRKKYVE</sequence>
<evidence type="ECO:0000256" key="7">
    <source>
        <dbReference type="ARBA" id="ARBA00023212"/>
    </source>
</evidence>
<dbReference type="GO" id="GO:0008574">
    <property type="term" value="F:plus-end-directed microtubule motor activity"/>
    <property type="evidence" value="ECO:0007669"/>
    <property type="project" value="TreeGrafter"/>
</dbReference>
<proteinExistence type="inferred from homology"/>
<feature type="compositionally biased region" description="Polar residues" evidence="11">
    <location>
        <begin position="1164"/>
        <end position="1198"/>
    </location>
</feature>
<evidence type="ECO:0000256" key="10">
    <source>
        <dbReference type="SAM" id="Coils"/>
    </source>
</evidence>
<dbReference type="PANTHER" id="PTHR47970">
    <property type="entry name" value="KINESIN-LIKE PROTEIN KIF11"/>
    <property type="match status" value="1"/>
</dbReference>
<dbReference type="FunFam" id="3.40.850.10:FF:000019">
    <property type="entry name" value="Kinesin-like protein KIN-5D"/>
    <property type="match status" value="1"/>
</dbReference>
<dbReference type="GO" id="GO:0072686">
    <property type="term" value="C:mitotic spindle"/>
    <property type="evidence" value="ECO:0007669"/>
    <property type="project" value="TreeGrafter"/>
</dbReference>
<keyword evidence="7" id="KW-0206">Cytoskeleton</keyword>
<feature type="domain" description="Kinesin motor" evidence="12">
    <location>
        <begin position="9"/>
        <end position="356"/>
    </location>
</feature>
<dbReference type="Gene3D" id="3.40.850.10">
    <property type="entry name" value="Kinesin motor domain"/>
    <property type="match status" value="1"/>
</dbReference>
<dbReference type="CDD" id="cd00106">
    <property type="entry name" value="KISc"/>
    <property type="match status" value="1"/>
</dbReference>
<dbReference type="InterPro" id="IPR036961">
    <property type="entry name" value="Kinesin_motor_dom_sf"/>
</dbReference>
<evidence type="ECO:0000256" key="9">
    <source>
        <dbReference type="PROSITE-ProRule" id="PRU00283"/>
    </source>
</evidence>
<dbReference type="AlphaFoldDB" id="A0A7S1Z2U3"/>
<evidence type="ECO:0000256" key="3">
    <source>
        <dbReference type="ARBA" id="ARBA00022701"/>
    </source>
</evidence>
<dbReference type="GO" id="GO:0051231">
    <property type="term" value="P:spindle elongation"/>
    <property type="evidence" value="ECO:0007669"/>
    <property type="project" value="TreeGrafter"/>
</dbReference>
<reference evidence="13" key="1">
    <citation type="submission" date="2021-01" db="EMBL/GenBank/DDBJ databases">
        <authorList>
            <person name="Corre E."/>
            <person name="Pelletier E."/>
            <person name="Niang G."/>
            <person name="Scheremetjew M."/>
            <person name="Finn R."/>
            <person name="Kale V."/>
            <person name="Holt S."/>
            <person name="Cochrane G."/>
            <person name="Meng A."/>
            <person name="Brown T."/>
            <person name="Cohen L."/>
        </authorList>
    </citation>
    <scope>NUCLEOTIDE SEQUENCE</scope>
    <source>
        <strain evidence="13">Pop2</strain>
    </source>
</reference>
<comment type="subcellular location">
    <subcellularLocation>
        <location evidence="1">Cytoplasm</location>
        <location evidence="1">Cytoskeleton</location>
    </subcellularLocation>
</comment>
<dbReference type="InterPro" id="IPR047149">
    <property type="entry name" value="KIF11-like"/>
</dbReference>
<feature type="compositionally biased region" description="Polar residues" evidence="11">
    <location>
        <begin position="1145"/>
        <end position="1157"/>
    </location>
</feature>
<name>A0A7S1Z2U3_9STRA</name>
<evidence type="ECO:0000256" key="2">
    <source>
        <dbReference type="ARBA" id="ARBA00022490"/>
    </source>
</evidence>
<keyword evidence="6 9" id="KW-0505">Motor protein</keyword>
<dbReference type="PRINTS" id="PR00380">
    <property type="entry name" value="KINESINHEAVY"/>
</dbReference>